<comment type="caution">
    <text evidence="2">The sequence shown here is derived from an EMBL/GenBank/DDBJ whole genome shotgun (WGS) entry which is preliminary data.</text>
</comment>
<sequence length="298" mass="31813">MEHGFTILLSGSVLRSVLGDDGREARAAIPRLPAPRRLRATTPPPHHDPTRCKPFHDVNPSVSGPARSIAHSGALLVQGRMGSQRRIAQRRRYGGSTTFLMSRIKQDLQRESTSLDPRPNTSIHGTTVRQGSDQPTGRIPTWLLPDTASNVMDRSTKQDGKGAAHFGTSISSCLLHVAGPCQPRSSTCPVPPFHTPWCIIPFSPPPSPRRSSLIESRQAAASPSGYRCCAPLRDAPSPSAHPPPPAPAGRVAKPRRGPAASAPARRSRRGPGWPGCRTACARRPWAPAPPSCASSAPC</sequence>
<proteinExistence type="predicted"/>
<feature type="region of interest" description="Disordered" evidence="1">
    <location>
        <begin position="109"/>
        <end position="139"/>
    </location>
</feature>
<gene>
    <name evidence="2" type="ORF">VTK73DRAFT_4087</name>
</gene>
<dbReference type="Proteomes" id="UP001586593">
    <property type="component" value="Unassembled WGS sequence"/>
</dbReference>
<evidence type="ECO:0000313" key="2">
    <source>
        <dbReference type="EMBL" id="KAL1839289.1"/>
    </source>
</evidence>
<reference evidence="2 3" key="1">
    <citation type="journal article" date="2024" name="Commun. Biol.">
        <title>Comparative genomic analysis of thermophilic fungi reveals convergent evolutionary adaptations and gene losses.</title>
        <authorList>
            <person name="Steindorff A.S."/>
            <person name="Aguilar-Pontes M.V."/>
            <person name="Robinson A.J."/>
            <person name="Andreopoulos B."/>
            <person name="LaButti K."/>
            <person name="Kuo A."/>
            <person name="Mondo S."/>
            <person name="Riley R."/>
            <person name="Otillar R."/>
            <person name="Haridas S."/>
            <person name="Lipzen A."/>
            <person name="Grimwood J."/>
            <person name="Schmutz J."/>
            <person name="Clum A."/>
            <person name="Reid I.D."/>
            <person name="Moisan M.C."/>
            <person name="Butler G."/>
            <person name="Nguyen T.T.M."/>
            <person name="Dewar K."/>
            <person name="Conant G."/>
            <person name="Drula E."/>
            <person name="Henrissat B."/>
            <person name="Hansel C."/>
            <person name="Singer S."/>
            <person name="Hutchinson M.I."/>
            <person name="de Vries R.P."/>
            <person name="Natvig D.O."/>
            <person name="Powell A.J."/>
            <person name="Tsang A."/>
            <person name="Grigoriev I.V."/>
        </authorList>
    </citation>
    <scope>NUCLEOTIDE SEQUENCE [LARGE SCALE GENOMIC DNA]</scope>
    <source>
        <strain evidence="2 3">ATCC 24622</strain>
    </source>
</reference>
<name>A0ABR3VBR7_9PEZI</name>
<evidence type="ECO:0000256" key="1">
    <source>
        <dbReference type="SAM" id="MobiDB-lite"/>
    </source>
</evidence>
<feature type="compositionally biased region" description="Low complexity" evidence="1">
    <location>
        <begin position="257"/>
        <end position="274"/>
    </location>
</feature>
<accession>A0ABR3VBR7</accession>
<protein>
    <submittedName>
        <fullName evidence="2">Uncharacterized protein</fullName>
    </submittedName>
</protein>
<feature type="compositionally biased region" description="Polar residues" evidence="1">
    <location>
        <begin position="111"/>
        <end position="135"/>
    </location>
</feature>
<organism evidence="2 3">
    <name type="scientific">Phialemonium thermophilum</name>
    <dbReference type="NCBI Taxonomy" id="223376"/>
    <lineage>
        <taxon>Eukaryota</taxon>
        <taxon>Fungi</taxon>
        <taxon>Dikarya</taxon>
        <taxon>Ascomycota</taxon>
        <taxon>Pezizomycotina</taxon>
        <taxon>Sordariomycetes</taxon>
        <taxon>Sordariomycetidae</taxon>
        <taxon>Cephalothecales</taxon>
        <taxon>Cephalothecaceae</taxon>
        <taxon>Phialemonium</taxon>
    </lineage>
</organism>
<dbReference type="EMBL" id="JAZHXJ010002359">
    <property type="protein sequence ID" value="KAL1839289.1"/>
    <property type="molecule type" value="Genomic_DNA"/>
</dbReference>
<feature type="region of interest" description="Disordered" evidence="1">
    <location>
        <begin position="233"/>
        <end position="274"/>
    </location>
</feature>
<evidence type="ECO:0000313" key="3">
    <source>
        <dbReference type="Proteomes" id="UP001586593"/>
    </source>
</evidence>
<keyword evidence="3" id="KW-1185">Reference proteome</keyword>